<reference evidence="1 2" key="1">
    <citation type="submission" date="2014-06" db="EMBL/GenBank/DDBJ databases">
        <authorList>
            <person name="Swart Estienne"/>
        </authorList>
    </citation>
    <scope>NUCLEOTIDE SEQUENCE [LARGE SCALE GENOMIC DNA]</scope>
    <source>
        <strain evidence="1 2">130c</strain>
    </source>
</reference>
<keyword evidence="2" id="KW-1185">Reference proteome</keyword>
<organism evidence="1 2">
    <name type="scientific">Stylonychia lemnae</name>
    <name type="common">Ciliate</name>
    <dbReference type="NCBI Taxonomy" id="5949"/>
    <lineage>
        <taxon>Eukaryota</taxon>
        <taxon>Sar</taxon>
        <taxon>Alveolata</taxon>
        <taxon>Ciliophora</taxon>
        <taxon>Intramacronucleata</taxon>
        <taxon>Spirotrichea</taxon>
        <taxon>Stichotrichia</taxon>
        <taxon>Sporadotrichida</taxon>
        <taxon>Oxytrichidae</taxon>
        <taxon>Stylonychinae</taxon>
        <taxon>Stylonychia</taxon>
    </lineage>
</organism>
<dbReference type="Proteomes" id="UP000039865">
    <property type="component" value="Unassembled WGS sequence"/>
</dbReference>
<dbReference type="InParanoid" id="A0A078A0A0"/>
<name>A0A078A0A0_STYLE</name>
<protein>
    <submittedName>
        <fullName evidence="1">Uncharacterized protein</fullName>
    </submittedName>
</protein>
<proteinExistence type="predicted"/>
<evidence type="ECO:0000313" key="2">
    <source>
        <dbReference type="Proteomes" id="UP000039865"/>
    </source>
</evidence>
<evidence type="ECO:0000313" key="1">
    <source>
        <dbReference type="EMBL" id="CDW74853.1"/>
    </source>
</evidence>
<sequence>MSFYIYQLTDFPPSQTNRQCNKGFDFKGIQCYNWNYPIGFHSRFYSEVNSYASAFDLDYNQNVIITGVTKDNTINNGLNTAFYQYHSVNGEKWLKTFLQENLLLANSVKIQKTKNYAQKIVSVLKGNQGMMLIMLINATDGEMIKLYQDNSDQLRPLYEINQPNSIVFTDDNQFFISAFNLDKIQNVIARFDFSILGTSLNGKWSKIIGSQYPSHQFLSIYLDEVNDGLFLNFKKSFVFDSFTHNARLGIIKLNAKTGQPLWSRGFEYNKTTLESDKTFISEFSVYRLNAQEIIGICSHTQHGEDVLYNMQFSLLQIDYVSNQYSMYITELNKNQRCRDVKINSMNQFYALSNDQTEYFGHMFFYKINFNNTNNVSILEQAIIFQDYR</sequence>
<dbReference type="EMBL" id="CCKQ01003715">
    <property type="protein sequence ID" value="CDW74853.1"/>
    <property type="molecule type" value="Genomic_DNA"/>
</dbReference>
<dbReference type="AlphaFoldDB" id="A0A078A0A0"/>
<accession>A0A078A0A0</accession>
<gene>
    <name evidence="1" type="primary">Contig14609.g15560</name>
    <name evidence="1" type="ORF">STYLEM_3836</name>
</gene>